<dbReference type="Gene3D" id="1.20.5.170">
    <property type="match status" value="1"/>
</dbReference>
<keyword evidence="7" id="KW-1185">Reference proteome</keyword>
<reference evidence="6" key="1">
    <citation type="submission" date="2023-06" db="EMBL/GenBank/DDBJ databases">
        <title>Male Hemibagrus guttatus genome.</title>
        <authorList>
            <person name="Bian C."/>
        </authorList>
    </citation>
    <scope>NUCLEOTIDE SEQUENCE</scope>
    <source>
        <strain evidence="6">Male_cb2023</strain>
        <tissue evidence="6">Muscle</tissue>
    </source>
</reference>
<evidence type="ECO:0000256" key="2">
    <source>
        <dbReference type="ARBA" id="ARBA00023054"/>
    </source>
</evidence>
<dbReference type="InterPro" id="IPR003054">
    <property type="entry name" value="Keratin_II"/>
</dbReference>
<evidence type="ECO:0000256" key="4">
    <source>
        <dbReference type="SAM" id="Coils"/>
    </source>
</evidence>
<evidence type="ECO:0000259" key="5">
    <source>
        <dbReference type="PROSITE" id="PS51842"/>
    </source>
</evidence>
<protein>
    <recommendedName>
        <fullName evidence="5">IF rod domain-containing protein</fullName>
    </recommendedName>
</protein>
<proteinExistence type="inferred from homology"/>
<dbReference type="GO" id="GO:0030280">
    <property type="term" value="F:structural constituent of skin epidermis"/>
    <property type="evidence" value="ECO:0007669"/>
    <property type="project" value="TreeGrafter"/>
</dbReference>
<dbReference type="SMART" id="SM01391">
    <property type="entry name" value="Filament"/>
    <property type="match status" value="1"/>
</dbReference>
<evidence type="ECO:0000313" key="6">
    <source>
        <dbReference type="EMBL" id="KAK3540528.1"/>
    </source>
</evidence>
<dbReference type="PANTHER" id="PTHR45616:SF9">
    <property type="entry name" value="KERATIN, TYPE II CYTOSKELETAL 8-RELATED"/>
    <property type="match status" value="1"/>
</dbReference>
<dbReference type="GO" id="GO:0045095">
    <property type="term" value="C:keratin filament"/>
    <property type="evidence" value="ECO:0007669"/>
    <property type="project" value="InterPro"/>
</dbReference>
<dbReference type="PRINTS" id="PR01276">
    <property type="entry name" value="TYPE2KERATIN"/>
</dbReference>
<dbReference type="Gene3D" id="1.20.5.1160">
    <property type="entry name" value="Vasodilator-stimulated phosphoprotein"/>
    <property type="match status" value="1"/>
</dbReference>
<name>A0AAE0R3F1_9TELE</name>
<keyword evidence="2 4" id="KW-0175">Coiled coil</keyword>
<evidence type="ECO:0000313" key="7">
    <source>
        <dbReference type="Proteomes" id="UP001274896"/>
    </source>
</evidence>
<dbReference type="GO" id="GO:0005615">
    <property type="term" value="C:extracellular space"/>
    <property type="evidence" value="ECO:0007669"/>
    <property type="project" value="TreeGrafter"/>
</dbReference>
<dbReference type="AlphaFoldDB" id="A0AAE0R3F1"/>
<dbReference type="FunFam" id="1.20.5.1160:FF:000001">
    <property type="entry name" value="Keratin type II"/>
    <property type="match status" value="1"/>
</dbReference>
<dbReference type="GO" id="GO:0045109">
    <property type="term" value="P:intermediate filament organization"/>
    <property type="evidence" value="ECO:0007669"/>
    <property type="project" value="TreeGrafter"/>
</dbReference>
<evidence type="ECO:0000256" key="1">
    <source>
        <dbReference type="ARBA" id="ARBA00022754"/>
    </source>
</evidence>
<feature type="coiled-coil region" evidence="4">
    <location>
        <begin position="478"/>
        <end position="512"/>
    </location>
</feature>
<comment type="similarity">
    <text evidence="3">Belongs to the intermediate filament family.</text>
</comment>
<dbReference type="Gene3D" id="1.20.5.500">
    <property type="entry name" value="Single helix bin"/>
    <property type="match status" value="1"/>
</dbReference>
<sequence length="630" mass="72527">MCLPLYFTTADTHTHTPTLTNSTIEQVPPQPPHLLHLAAAMNSRKHVSTTRKVANFSSRSLDSHAGSERTIPRLGNSYFGFGNQDAHRSSVNALVMDRSLLEPLQLDLDPNIRAVKVQEKEQIKTLNDRFASFINKVCHLEQQNKMLETKLRLLQSGPQTQSNMESVFKMYIGNLESQLKNLNTSKELLKAKLWNSRSLVEENKHKYEEEINKRYKAENDFVSIKKDADAGYFGRINLEEERSEIQQHLDFFKALYAEEVRELKEQLKDTSVVVEMDNSRQLNMEQVVKEVKSQYEEVSARSRQEAEAWYQKKDKKLDVQSCLARVKESCDTVERGRSRYEELYEATERTAGAPSARRGQAQDPHYRQLHGRILDNIICQTQTRFQDHEKLMFVTLLDPQKFQEYKKKFLHAAFSSLIQSHGALFDLSRLKTELIVMYAMDDFTGKSPTDLLDFLHQKNLSESMGQLYTLFELVSSQVEQHSSEMKRAKSEISELKRLITKLQADIAMVKAECKSTDGRIEEAEHRGEEAVFGAKRKLKELQEAHLKAKQGMARQVHEYQDLMNIKMALDIEISTYKKLLEGEEQRTGPVIRVQSVTKPSHPQPVDVITCTNVLIKMIDTRDKSNISVKD</sequence>
<gene>
    <name evidence="6" type="ORF">QTP70_033760</name>
</gene>
<dbReference type="PROSITE" id="PS51842">
    <property type="entry name" value="IF_ROD_2"/>
    <property type="match status" value="1"/>
</dbReference>
<dbReference type="Proteomes" id="UP001274896">
    <property type="component" value="Unassembled WGS sequence"/>
</dbReference>
<dbReference type="SUPFAM" id="SSF64593">
    <property type="entry name" value="Intermediate filament protein, coiled coil region"/>
    <property type="match status" value="2"/>
</dbReference>
<organism evidence="6 7">
    <name type="scientific">Hemibagrus guttatus</name>
    <dbReference type="NCBI Taxonomy" id="175788"/>
    <lineage>
        <taxon>Eukaryota</taxon>
        <taxon>Metazoa</taxon>
        <taxon>Chordata</taxon>
        <taxon>Craniata</taxon>
        <taxon>Vertebrata</taxon>
        <taxon>Euteleostomi</taxon>
        <taxon>Actinopterygii</taxon>
        <taxon>Neopterygii</taxon>
        <taxon>Teleostei</taxon>
        <taxon>Ostariophysi</taxon>
        <taxon>Siluriformes</taxon>
        <taxon>Bagridae</taxon>
        <taxon>Hemibagrus</taxon>
    </lineage>
</organism>
<dbReference type="EMBL" id="JAUCMX010000007">
    <property type="protein sequence ID" value="KAK3540528.1"/>
    <property type="molecule type" value="Genomic_DNA"/>
</dbReference>
<dbReference type="GO" id="GO:0031424">
    <property type="term" value="P:keratinization"/>
    <property type="evidence" value="ECO:0007669"/>
    <property type="project" value="TreeGrafter"/>
</dbReference>
<keyword evidence="1 3" id="KW-0403">Intermediate filament</keyword>
<feature type="domain" description="IF rod" evidence="5">
    <location>
        <begin position="119"/>
        <end position="587"/>
    </location>
</feature>
<comment type="caution">
    <text evidence="6">The sequence shown here is derived from an EMBL/GenBank/DDBJ whole genome shotgun (WGS) entry which is preliminary data.</text>
</comment>
<evidence type="ECO:0000256" key="3">
    <source>
        <dbReference type="RuleBase" id="RU000685"/>
    </source>
</evidence>
<dbReference type="InterPro" id="IPR039008">
    <property type="entry name" value="IF_rod_dom"/>
</dbReference>
<dbReference type="PROSITE" id="PS00226">
    <property type="entry name" value="IF_ROD_1"/>
    <property type="match status" value="1"/>
</dbReference>
<accession>A0AAE0R3F1</accession>
<dbReference type="InterPro" id="IPR018039">
    <property type="entry name" value="IF_conserved"/>
</dbReference>
<dbReference type="PANTHER" id="PTHR45616">
    <property type="entry name" value="GATA-TYPE DOMAIN-CONTAINING PROTEIN"/>
    <property type="match status" value="1"/>
</dbReference>
<dbReference type="Pfam" id="PF00038">
    <property type="entry name" value="Filament"/>
    <property type="match status" value="2"/>
</dbReference>